<sequence length="165" mass="18027">MTLKDRIKDDMKTAMKAGDSVARSTLTMLLSVIQNRELEKRSRLMKAGATKEEDVAMQSLLSDDEIISAISSEVKKRADSISVYQQAGRTELAAQEEEEQKILSKYMPEQMSEEDVRKIVADVIAKTDASGVKNMGAVMGAASSQTKGRFPGARLQEIVKSALGV</sequence>
<evidence type="ECO:0000313" key="2">
    <source>
        <dbReference type="Proteomes" id="UP000034752"/>
    </source>
</evidence>
<accession>A0A0G1HZE9</accession>
<evidence type="ECO:0000313" key="1">
    <source>
        <dbReference type="EMBL" id="KKT51948.1"/>
    </source>
</evidence>
<dbReference type="AlphaFoldDB" id="A0A0G1HZE9"/>
<dbReference type="Pfam" id="PF09424">
    <property type="entry name" value="YqeY"/>
    <property type="match status" value="1"/>
</dbReference>
<dbReference type="InterPro" id="IPR023168">
    <property type="entry name" value="GatB_Yqey_C_2"/>
</dbReference>
<dbReference type="PANTHER" id="PTHR28055">
    <property type="entry name" value="ALTERED INHERITANCE OF MITOCHONDRIA PROTEIN 41, MITOCHONDRIAL"/>
    <property type="match status" value="1"/>
</dbReference>
<dbReference type="Gene3D" id="1.10.10.410">
    <property type="match status" value="1"/>
</dbReference>
<dbReference type="PANTHER" id="PTHR28055:SF1">
    <property type="entry name" value="ALTERED INHERITANCE OF MITOCHONDRIA PROTEIN 41, MITOCHONDRIAL"/>
    <property type="match status" value="1"/>
</dbReference>
<comment type="caution">
    <text evidence="1">The sequence shown here is derived from an EMBL/GenBank/DDBJ whole genome shotgun (WGS) entry which is preliminary data.</text>
</comment>
<reference evidence="1 2" key="1">
    <citation type="journal article" date="2015" name="Nature">
        <title>rRNA introns, odd ribosomes, and small enigmatic genomes across a large radiation of phyla.</title>
        <authorList>
            <person name="Brown C.T."/>
            <person name="Hug L.A."/>
            <person name="Thomas B.C."/>
            <person name="Sharon I."/>
            <person name="Castelle C.J."/>
            <person name="Singh A."/>
            <person name="Wilkins M.J."/>
            <person name="Williams K.H."/>
            <person name="Banfield J.F."/>
        </authorList>
    </citation>
    <scope>NUCLEOTIDE SEQUENCE [LARGE SCALE GENOMIC DNA]</scope>
</reference>
<dbReference type="InterPro" id="IPR003789">
    <property type="entry name" value="Asn/Gln_tRNA_amidoTrase-B-like"/>
</dbReference>
<gene>
    <name evidence="1" type="ORF">VE96_C0023G0015</name>
</gene>
<dbReference type="GO" id="GO:0016884">
    <property type="term" value="F:carbon-nitrogen ligase activity, with glutamine as amido-N-donor"/>
    <property type="evidence" value="ECO:0007669"/>
    <property type="project" value="InterPro"/>
</dbReference>
<name>A0A0G1HZE9_UNCK3</name>
<dbReference type="InterPro" id="IPR042184">
    <property type="entry name" value="YqeY/Aim41_N"/>
</dbReference>
<dbReference type="Gene3D" id="1.10.1510.10">
    <property type="entry name" value="Uncharacterised protein YqeY/AIM41 PF09424, N-terminal domain"/>
    <property type="match status" value="1"/>
</dbReference>
<protein>
    <submittedName>
        <fullName evidence="1">YqeY family protein</fullName>
    </submittedName>
</protein>
<dbReference type="SUPFAM" id="SSF89095">
    <property type="entry name" value="GatB/YqeY motif"/>
    <property type="match status" value="1"/>
</dbReference>
<dbReference type="PATRIC" id="fig|1620410.3.peg.342"/>
<dbReference type="EMBL" id="LCIJ01000023">
    <property type="protein sequence ID" value="KKT51948.1"/>
    <property type="molecule type" value="Genomic_DNA"/>
</dbReference>
<organism evidence="1 2">
    <name type="scientific">candidate division Kazan bacterium GW2011_GWA1_44_22</name>
    <dbReference type="NCBI Taxonomy" id="1620410"/>
    <lineage>
        <taxon>Bacteria</taxon>
        <taxon>Bacteria division Kazan-3B-28</taxon>
    </lineage>
</organism>
<dbReference type="InterPro" id="IPR019004">
    <property type="entry name" value="YqeY/Aim41"/>
</dbReference>
<proteinExistence type="predicted"/>
<dbReference type="Proteomes" id="UP000034752">
    <property type="component" value="Unassembled WGS sequence"/>
</dbReference>